<evidence type="ECO:0000313" key="5">
    <source>
        <dbReference type="EMBL" id="UYQ72489.1"/>
    </source>
</evidence>
<name>A0ABY6IST3_9HYPH</name>
<dbReference type="SUPFAM" id="SSF47413">
    <property type="entry name" value="lambda repressor-like DNA-binding domains"/>
    <property type="match status" value="1"/>
</dbReference>
<keyword evidence="3" id="KW-0804">Transcription</keyword>
<feature type="domain" description="HTH lacI-type" evidence="4">
    <location>
        <begin position="5"/>
        <end position="59"/>
    </location>
</feature>
<evidence type="ECO:0000256" key="2">
    <source>
        <dbReference type="ARBA" id="ARBA00023125"/>
    </source>
</evidence>
<dbReference type="SMART" id="SM00354">
    <property type="entry name" value="HTH_LACI"/>
    <property type="match status" value="1"/>
</dbReference>
<dbReference type="Gene3D" id="3.40.50.2300">
    <property type="match status" value="2"/>
</dbReference>
<protein>
    <submittedName>
        <fullName evidence="5">LacI family transcriptional regulator</fullName>
    </submittedName>
</protein>
<dbReference type="Proteomes" id="UP001163882">
    <property type="component" value="Chromosome"/>
</dbReference>
<gene>
    <name evidence="5" type="ORF">OF122_01480</name>
</gene>
<keyword evidence="2" id="KW-0238">DNA-binding</keyword>
<dbReference type="InterPro" id="IPR000843">
    <property type="entry name" value="HTH_LacI"/>
</dbReference>
<dbReference type="Gene3D" id="1.10.260.40">
    <property type="entry name" value="lambda repressor-like DNA-binding domains"/>
    <property type="match status" value="1"/>
</dbReference>
<dbReference type="InterPro" id="IPR028082">
    <property type="entry name" value="Peripla_BP_I"/>
</dbReference>
<keyword evidence="1" id="KW-0805">Transcription regulation</keyword>
<sequence>MTRARTLKELAERLGVSVTTVSRALAGHEQIARKTRERVSEAAREMGYVPNIAGRQLVSGRSNFVGFIIPLRGPNFMDSYLGEFVTGLGEGLVSHGIDLILATVQQGQSELEVLRHLVESGRADGVVIPRIAAHDERVRYLAQHNFPFVAHGRIEDDDIVYSWLDADGEKAFENAFELLYGLGHRHFGMVSISEEMTFRNLRERGFKRAMERIGDPGLRLDIVRAPRFDRGETVSAIGRLLDAPDRPTAIVGLFDEIALTIIREAARRELSIPRDLSVVGFDNITAAAYAPPGLTTFEVETRSMAREIAHMLVRRIEGEPAGLSNTLIRPRLVERASHGPAPQ</sequence>
<keyword evidence="6" id="KW-1185">Reference proteome</keyword>
<evidence type="ECO:0000313" key="6">
    <source>
        <dbReference type="Proteomes" id="UP001163882"/>
    </source>
</evidence>
<organism evidence="5 6">
    <name type="scientific">Pelagibacterium flavum</name>
    <dbReference type="NCBI Taxonomy" id="2984530"/>
    <lineage>
        <taxon>Bacteria</taxon>
        <taxon>Pseudomonadati</taxon>
        <taxon>Pseudomonadota</taxon>
        <taxon>Alphaproteobacteria</taxon>
        <taxon>Hyphomicrobiales</taxon>
        <taxon>Devosiaceae</taxon>
        <taxon>Pelagibacterium</taxon>
    </lineage>
</organism>
<dbReference type="InterPro" id="IPR046335">
    <property type="entry name" value="LacI/GalR-like_sensor"/>
</dbReference>
<dbReference type="CDD" id="cd20010">
    <property type="entry name" value="PBP1_AglR-like"/>
    <property type="match status" value="1"/>
</dbReference>
<accession>A0ABY6IST3</accession>
<evidence type="ECO:0000256" key="1">
    <source>
        <dbReference type="ARBA" id="ARBA00023015"/>
    </source>
</evidence>
<dbReference type="SUPFAM" id="SSF53822">
    <property type="entry name" value="Periplasmic binding protein-like I"/>
    <property type="match status" value="1"/>
</dbReference>
<dbReference type="EMBL" id="CP107716">
    <property type="protein sequence ID" value="UYQ72489.1"/>
    <property type="molecule type" value="Genomic_DNA"/>
</dbReference>
<dbReference type="PROSITE" id="PS50932">
    <property type="entry name" value="HTH_LACI_2"/>
    <property type="match status" value="1"/>
</dbReference>
<dbReference type="Pfam" id="PF00356">
    <property type="entry name" value="LacI"/>
    <property type="match status" value="1"/>
</dbReference>
<reference evidence="5" key="1">
    <citation type="submission" date="2022-10" db="EMBL/GenBank/DDBJ databases">
        <title>YIM 151497 complete genome.</title>
        <authorList>
            <person name="Chen X."/>
        </authorList>
    </citation>
    <scope>NUCLEOTIDE SEQUENCE</scope>
    <source>
        <strain evidence="5">YIM 151497</strain>
    </source>
</reference>
<dbReference type="Pfam" id="PF13377">
    <property type="entry name" value="Peripla_BP_3"/>
    <property type="match status" value="1"/>
</dbReference>
<evidence type="ECO:0000259" key="4">
    <source>
        <dbReference type="PROSITE" id="PS50932"/>
    </source>
</evidence>
<evidence type="ECO:0000256" key="3">
    <source>
        <dbReference type="ARBA" id="ARBA00023163"/>
    </source>
</evidence>
<proteinExistence type="predicted"/>
<dbReference type="CDD" id="cd01392">
    <property type="entry name" value="HTH_LacI"/>
    <property type="match status" value="1"/>
</dbReference>
<dbReference type="PANTHER" id="PTHR30146:SF153">
    <property type="entry name" value="LACTOSE OPERON REPRESSOR"/>
    <property type="match status" value="1"/>
</dbReference>
<dbReference type="InterPro" id="IPR010982">
    <property type="entry name" value="Lambda_DNA-bd_dom_sf"/>
</dbReference>
<dbReference type="PANTHER" id="PTHR30146">
    <property type="entry name" value="LACI-RELATED TRANSCRIPTIONAL REPRESSOR"/>
    <property type="match status" value="1"/>
</dbReference>
<dbReference type="RefSeq" id="WP_264226120.1">
    <property type="nucleotide sequence ID" value="NZ_CP107716.1"/>
</dbReference>